<organism evidence="10 11">
    <name type="scientific">Sphingomonas telluris</name>
    <dbReference type="NCBI Taxonomy" id="2907998"/>
    <lineage>
        <taxon>Bacteria</taxon>
        <taxon>Pseudomonadati</taxon>
        <taxon>Pseudomonadota</taxon>
        <taxon>Alphaproteobacteria</taxon>
        <taxon>Sphingomonadales</taxon>
        <taxon>Sphingomonadaceae</taxon>
        <taxon>Sphingomonas</taxon>
    </lineage>
</organism>
<keyword evidence="4" id="KW-0285">Flavoprotein</keyword>
<dbReference type="SUPFAM" id="SSF51412">
    <property type="entry name" value="Inosine monophosphate dehydrogenase (IMPDH)"/>
    <property type="match status" value="1"/>
</dbReference>
<comment type="caution">
    <text evidence="10">The sequence shown here is derived from an EMBL/GenBank/DDBJ whole genome shotgun (WGS) entry which is preliminary data.</text>
</comment>
<evidence type="ECO:0000313" key="11">
    <source>
        <dbReference type="Proteomes" id="UP001203058"/>
    </source>
</evidence>
<accession>A0ABS9VPX7</accession>
<dbReference type="RefSeq" id="WP_241447884.1">
    <property type="nucleotide sequence ID" value="NZ_JAKZHW010000002.1"/>
</dbReference>
<proteinExistence type="inferred from homology"/>
<keyword evidence="3" id="KW-0216">Detoxification</keyword>
<dbReference type="Gene3D" id="3.20.20.70">
    <property type="entry name" value="Aldolase class I"/>
    <property type="match status" value="1"/>
</dbReference>
<dbReference type="PANTHER" id="PTHR42747">
    <property type="entry name" value="NITRONATE MONOOXYGENASE-RELATED"/>
    <property type="match status" value="1"/>
</dbReference>
<keyword evidence="11" id="KW-1185">Reference proteome</keyword>
<dbReference type="Proteomes" id="UP001203058">
    <property type="component" value="Unassembled WGS sequence"/>
</dbReference>
<dbReference type="InterPro" id="IPR004136">
    <property type="entry name" value="NMO"/>
</dbReference>
<evidence type="ECO:0000256" key="3">
    <source>
        <dbReference type="ARBA" id="ARBA00022575"/>
    </source>
</evidence>
<keyword evidence="7 10" id="KW-0503">Monooxygenase</keyword>
<dbReference type="PANTHER" id="PTHR42747:SF3">
    <property type="entry name" value="NITRONATE MONOOXYGENASE-RELATED"/>
    <property type="match status" value="1"/>
</dbReference>
<evidence type="ECO:0000256" key="2">
    <source>
        <dbReference type="ARBA" id="ARBA00009881"/>
    </source>
</evidence>
<evidence type="ECO:0000256" key="6">
    <source>
        <dbReference type="ARBA" id="ARBA00023002"/>
    </source>
</evidence>
<evidence type="ECO:0000256" key="9">
    <source>
        <dbReference type="ARBA" id="ARBA00049401"/>
    </source>
</evidence>
<sequence>MDLDAEHGRMVGWRDRRFLDLVGIEHPIVQAPMAGAGGVELAAASIRGGALGSLPCAMLSPEQVVVQVAQVRAASPGPINLNFFCHRMPDAVDDGPWRTLLAPYYAEFGVEPSSGGVLRKPFDEAMCAAVEETRPEVVSFHFGLPDERLFGRVKVAGTTVVGNATTVEEARWLESGGADAVIAQGFEAGGHTGRFLGSDPGEALGLFALLPQVVDAVRVPVIAAGGIGDGRGIAAAMMLGASAVQLGTAFMHTPEAAVSEAHHARLKNGRTFFTNLMTGGLARGLHGRLTDELRAVRAEAPPFPLASAALAPIRAAAEERGEFGFGPMWAGQAAPLGRALPAEELVRLLAQEALETVQRSAA</sequence>
<dbReference type="InterPro" id="IPR013785">
    <property type="entry name" value="Aldolase_TIM"/>
</dbReference>
<reference evidence="10 11" key="1">
    <citation type="submission" date="2022-03" db="EMBL/GenBank/DDBJ databases">
        <authorList>
            <person name="Jo J.-H."/>
            <person name="Im W.-T."/>
        </authorList>
    </citation>
    <scope>NUCLEOTIDE SEQUENCE [LARGE SCALE GENOMIC DNA]</scope>
    <source>
        <strain evidence="10 11">SM33</strain>
    </source>
</reference>
<comment type="similarity">
    <text evidence="2">Belongs to the nitronate monooxygenase family. NMO class I subfamily.</text>
</comment>
<protein>
    <recommendedName>
        <fullName evidence="8">Propionate 3-nitronate monooxygenase</fullName>
    </recommendedName>
</protein>
<evidence type="ECO:0000256" key="5">
    <source>
        <dbReference type="ARBA" id="ARBA00022643"/>
    </source>
</evidence>
<dbReference type="Pfam" id="PF03060">
    <property type="entry name" value="NMO"/>
    <property type="match status" value="1"/>
</dbReference>
<evidence type="ECO:0000313" key="10">
    <source>
        <dbReference type="EMBL" id="MCH8617007.1"/>
    </source>
</evidence>
<evidence type="ECO:0000256" key="4">
    <source>
        <dbReference type="ARBA" id="ARBA00022630"/>
    </source>
</evidence>
<gene>
    <name evidence="10" type="ORF">LZ016_12975</name>
</gene>
<name>A0ABS9VPX7_9SPHN</name>
<dbReference type="EMBL" id="JAKZHW010000002">
    <property type="protein sequence ID" value="MCH8617007.1"/>
    <property type="molecule type" value="Genomic_DNA"/>
</dbReference>
<keyword evidence="5" id="KW-0288">FMN</keyword>
<evidence type="ECO:0000256" key="1">
    <source>
        <dbReference type="ARBA" id="ARBA00001917"/>
    </source>
</evidence>
<dbReference type="GO" id="GO:0004497">
    <property type="term" value="F:monooxygenase activity"/>
    <property type="evidence" value="ECO:0007669"/>
    <property type="project" value="UniProtKB-KW"/>
</dbReference>
<comment type="catalytic activity">
    <reaction evidence="9">
        <text>3 propionate 3-nitronate + 3 O2 + H2O = 3 3-oxopropanoate + 2 nitrate + nitrite + H2O2 + 3 H(+)</text>
        <dbReference type="Rhea" id="RHEA:57332"/>
        <dbReference type="ChEBI" id="CHEBI:15377"/>
        <dbReference type="ChEBI" id="CHEBI:15378"/>
        <dbReference type="ChEBI" id="CHEBI:15379"/>
        <dbReference type="ChEBI" id="CHEBI:16240"/>
        <dbReference type="ChEBI" id="CHEBI:16301"/>
        <dbReference type="ChEBI" id="CHEBI:17632"/>
        <dbReference type="ChEBI" id="CHEBI:33190"/>
        <dbReference type="ChEBI" id="CHEBI:136067"/>
    </reaction>
</comment>
<keyword evidence="6" id="KW-0560">Oxidoreductase</keyword>
<comment type="cofactor">
    <cofactor evidence="1">
        <name>FMN</name>
        <dbReference type="ChEBI" id="CHEBI:58210"/>
    </cofactor>
</comment>
<dbReference type="CDD" id="cd04730">
    <property type="entry name" value="NPD_like"/>
    <property type="match status" value="1"/>
</dbReference>
<evidence type="ECO:0000256" key="8">
    <source>
        <dbReference type="ARBA" id="ARBA00031155"/>
    </source>
</evidence>
<evidence type="ECO:0000256" key="7">
    <source>
        <dbReference type="ARBA" id="ARBA00023033"/>
    </source>
</evidence>